<feature type="compositionally biased region" description="Acidic residues" evidence="1">
    <location>
        <begin position="121"/>
        <end position="152"/>
    </location>
</feature>
<dbReference type="OrthoDB" id="243313at2759"/>
<reference evidence="2 3" key="1">
    <citation type="journal article" date="2013" name="BMC Genomics">
        <title>The miniature genome of a carnivorous plant Genlisea aurea contains a low number of genes and short non-coding sequences.</title>
        <authorList>
            <person name="Leushkin E.V."/>
            <person name="Sutormin R.A."/>
            <person name="Nabieva E.R."/>
            <person name="Penin A.A."/>
            <person name="Kondrashov A.S."/>
            <person name="Logacheva M.D."/>
        </authorList>
    </citation>
    <scope>NUCLEOTIDE SEQUENCE [LARGE SCALE GENOMIC DNA]</scope>
</reference>
<dbReference type="Gene3D" id="3.40.50.300">
    <property type="entry name" value="P-loop containing nucleotide triphosphate hydrolases"/>
    <property type="match status" value="1"/>
</dbReference>
<keyword evidence="3" id="KW-1185">Reference proteome</keyword>
<comment type="caution">
    <text evidence="2">The sequence shown here is derived from an EMBL/GenBank/DDBJ whole genome shotgun (WGS) entry which is preliminary data.</text>
</comment>
<feature type="compositionally biased region" description="Low complexity" evidence="1">
    <location>
        <begin position="106"/>
        <end position="117"/>
    </location>
</feature>
<accession>S8DIK8</accession>
<sequence length="152" mass="17267">MDSGQWMQDFEVFNAAADSDYSYTSELTKSLSLALEEFYKNLRCVGMSAVTGAGTDAFFEAVAASSEEYMETYRVELEARRAEKQRLEGERRREDMERLRKDLEKSGGSSVVLSTGLKNDDGDEEAMIEEDEEEDEEDEDEVGIEDDDESYD</sequence>
<evidence type="ECO:0000313" key="2">
    <source>
        <dbReference type="EMBL" id="EPS59277.1"/>
    </source>
</evidence>
<name>S8DIK8_9LAMI</name>
<evidence type="ECO:0000313" key="3">
    <source>
        <dbReference type="Proteomes" id="UP000015453"/>
    </source>
</evidence>
<evidence type="ECO:0008006" key="4">
    <source>
        <dbReference type="Google" id="ProtNLM"/>
    </source>
</evidence>
<proteinExistence type="predicted"/>
<organism evidence="2 3">
    <name type="scientific">Genlisea aurea</name>
    <dbReference type="NCBI Taxonomy" id="192259"/>
    <lineage>
        <taxon>Eukaryota</taxon>
        <taxon>Viridiplantae</taxon>
        <taxon>Streptophyta</taxon>
        <taxon>Embryophyta</taxon>
        <taxon>Tracheophyta</taxon>
        <taxon>Spermatophyta</taxon>
        <taxon>Magnoliopsida</taxon>
        <taxon>eudicotyledons</taxon>
        <taxon>Gunneridae</taxon>
        <taxon>Pentapetalae</taxon>
        <taxon>asterids</taxon>
        <taxon>lamiids</taxon>
        <taxon>Lamiales</taxon>
        <taxon>Lentibulariaceae</taxon>
        <taxon>Genlisea</taxon>
    </lineage>
</organism>
<evidence type="ECO:0000256" key="1">
    <source>
        <dbReference type="SAM" id="MobiDB-lite"/>
    </source>
</evidence>
<dbReference type="Proteomes" id="UP000015453">
    <property type="component" value="Unassembled WGS sequence"/>
</dbReference>
<feature type="compositionally biased region" description="Basic and acidic residues" evidence="1">
    <location>
        <begin position="83"/>
        <end position="105"/>
    </location>
</feature>
<dbReference type="EMBL" id="AUSU01008494">
    <property type="protein sequence ID" value="EPS59277.1"/>
    <property type="molecule type" value="Genomic_DNA"/>
</dbReference>
<feature type="region of interest" description="Disordered" evidence="1">
    <location>
        <begin position="83"/>
        <end position="152"/>
    </location>
</feature>
<protein>
    <recommendedName>
        <fullName evidence="4">GPN-loop GTPase</fullName>
    </recommendedName>
</protein>
<dbReference type="AlphaFoldDB" id="S8DIK8"/>
<dbReference type="InterPro" id="IPR027417">
    <property type="entry name" value="P-loop_NTPase"/>
</dbReference>
<gene>
    <name evidence="2" type="ORF">M569_15530</name>
</gene>